<sequence>MSQCPCCVKGRIKLDVGGTIYTTSELTLTRDSESMLAAMFSGRHNIKPEEDGTIFIDRDGTHFRYILNYLRDGGIATDALPRSRQVLRELRNEAIYFQLHSLAQQIEKLLK</sequence>
<name>A0A8S3U8Y6_MYTED</name>
<feature type="domain" description="BTB" evidence="1">
    <location>
        <begin position="10"/>
        <end position="79"/>
    </location>
</feature>
<evidence type="ECO:0000313" key="3">
    <source>
        <dbReference type="Proteomes" id="UP000683360"/>
    </source>
</evidence>
<dbReference type="AlphaFoldDB" id="A0A8S3U8Y6"/>
<keyword evidence="3" id="KW-1185">Reference proteome</keyword>
<dbReference type="SMART" id="SM00225">
    <property type="entry name" value="BTB"/>
    <property type="match status" value="1"/>
</dbReference>
<reference evidence="2" key="1">
    <citation type="submission" date="2021-03" db="EMBL/GenBank/DDBJ databases">
        <authorList>
            <person name="Bekaert M."/>
        </authorList>
    </citation>
    <scope>NUCLEOTIDE SEQUENCE</scope>
</reference>
<dbReference type="SUPFAM" id="SSF54695">
    <property type="entry name" value="POZ domain"/>
    <property type="match status" value="1"/>
</dbReference>
<dbReference type="InterPro" id="IPR000210">
    <property type="entry name" value="BTB/POZ_dom"/>
</dbReference>
<dbReference type="InterPro" id="IPR045068">
    <property type="entry name" value="BACURD1-3"/>
</dbReference>
<evidence type="ECO:0000313" key="2">
    <source>
        <dbReference type="EMBL" id="CAG2242202.1"/>
    </source>
</evidence>
<gene>
    <name evidence="2" type="ORF">MEDL_54382</name>
</gene>
<dbReference type="Pfam" id="PF02214">
    <property type="entry name" value="BTB_2"/>
    <property type="match status" value="1"/>
</dbReference>
<dbReference type="Gene3D" id="3.30.710.10">
    <property type="entry name" value="Potassium Channel Kv1.1, Chain A"/>
    <property type="match status" value="1"/>
</dbReference>
<dbReference type="PANTHER" id="PTHR11145:SF8">
    <property type="entry name" value="RE57120P"/>
    <property type="match status" value="1"/>
</dbReference>
<comment type="caution">
    <text evidence="2">The sequence shown here is derived from an EMBL/GenBank/DDBJ whole genome shotgun (WGS) entry which is preliminary data.</text>
</comment>
<dbReference type="InterPro" id="IPR011333">
    <property type="entry name" value="SKP1/BTB/POZ_sf"/>
</dbReference>
<organism evidence="2 3">
    <name type="scientific">Mytilus edulis</name>
    <name type="common">Blue mussel</name>
    <dbReference type="NCBI Taxonomy" id="6550"/>
    <lineage>
        <taxon>Eukaryota</taxon>
        <taxon>Metazoa</taxon>
        <taxon>Spiralia</taxon>
        <taxon>Lophotrochozoa</taxon>
        <taxon>Mollusca</taxon>
        <taxon>Bivalvia</taxon>
        <taxon>Autobranchia</taxon>
        <taxon>Pteriomorphia</taxon>
        <taxon>Mytilida</taxon>
        <taxon>Mytiloidea</taxon>
        <taxon>Mytilidae</taxon>
        <taxon>Mytilinae</taxon>
        <taxon>Mytilus</taxon>
    </lineage>
</organism>
<proteinExistence type="predicted"/>
<evidence type="ECO:0000259" key="1">
    <source>
        <dbReference type="PROSITE" id="PS50097"/>
    </source>
</evidence>
<dbReference type="EMBL" id="CAJPWZ010002637">
    <property type="protein sequence ID" value="CAG2242202.1"/>
    <property type="molecule type" value="Genomic_DNA"/>
</dbReference>
<dbReference type="InterPro" id="IPR003131">
    <property type="entry name" value="T1-type_BTB"/>
</dbReference>
<accession>A0A8S3U8Y6</accession>
<protein>
    <recommendedName>
        <fullName evidence="1">BTB domain-containing protein</fullName>
    </recommendedName>
</protein>
<dbReference type="PANTHER" id="PTHR11145">
    <property type="entry name" value="BTB/POZ DOMAIN-CONTAINING ADAPTER FOR CUL3-MEDIATED RHOA DEGRADATION PROTEIN FAMILY MEMBER"/>
    <property type="match status" value="1"/>
</dbReference>
<dbReference type="PROSITE" id="PS50097">
    <property type="entry name" value="BTB"/>
    <property type="match status" value="1"/>
</dbReference>
<dbReference type="OrthoDB" id="2414723at2759"/>
<dbReference type="GO" id="GO:0051260">
    <property type="term" value="P:protein homooligomerization"/>
    <property type="evidence" value="ECO:0007669"/>
    <property type="project" value="InterPro"/>
</dbReference>
<dbReference type="Proteomes" id="UP000683360">
    <property type="component" value="Unassembled WGS sequence"/>
</dbReference>